<dbReference type="PANTHER" id="PTHR21405">
    <property type="entry name" value="CDNA SEQUENCE BC021608"/>
    <property type="match status" value="1"/>
</dbReference>
<dbReference type="GeneID" id="36575158"/>
<keyword evidence="3" id="KW-1185">Reference proteome</keyword>
<name>A0A2T3ARY2_AMORE</name>
<dbReference type="RefSeq" id="XP_024717429.1">
    <property type="nucleotide sequence ID" value="XM_024867077.1"/>
</dbReference>
<sequence length="242" mass="26591">MPLSRNDQHVLSALFDAEGIPSRTAPFTEEPHWALPGIPPTILQHLQELEVKAIRPLNSPSPSHQEIDAAVTELTHILEQYPTYAPAWNNRAQAVRMLVGETLHEPAVAASTLYSDLCEALRLAAPTQLNPSVSPLQRKCLASAYTHRAHLLLKASKSVAEDPSRSKMLPRELQGINSAGLEKMAAADFREGGKYGNEIAKHMAVQLNPYAKLCGEVVREAMIEHMRENGFVPNVAPRFVGD</sequence>
<dbReference type="PANTHER" id="PTHR21405:SF0">
    <property type="entry name" value="TETRATRICOPEPTIDE REPEAT PROTEIN 36"/>
    <property type="match status" value="1"/>
</dbReference>
<dbReference type="EMBL" id="KZ679017">
    <property type="protein sequence ID" value="PSS09131.1"/>
    <property type="molecule type" value="Genomic_DNA"/>
</dbReference>
<gene>
    <name evidence="2" type="ORF">M430DRAFT_37199</name>
</gene>
<protein>
    <submittedName>
        <fullName evidence="2">Uncharacterized protein</fullName>
    </submittedName>
</protein>
<dbReference type="AlphaFoldDB" id="A0A2T3ARY2"/>
<dbReference type="STRING" id="857342.A0A2T3ARY2"/>
<evidence type="ECO:0000313" key="3">
    <source>
        <dbReference type="Proteomes" id="UP000241818"/>
    </source>
</evidence>
<organism evidence="2 3">
    <name type="scientific">Amorphotheca resinae ATCC 22711</name>
    <dbReference type="NCBI Taxonomy" id="857342"/>
    <lineage>
        <taxon>Eukaryota</taxon>
        <taxon>Fungi</taxon>
        <taxon>Dikarya</taxon>
        <taxon>Ascomycota</taxon>
        <taxon>Pezizomycotina</taxon>
        <taxon>Leotiomycetes</taxon>
        <taxon>Helotiales</taxon>
        <taxon>Amorphothecaceae</taxon>
        <taxon>Amorphotheca</taxon>
    </lineage>
</organism>
<dbReference type="Proteomes" id="UP000241818">
    <property type="component" value="Unassembled WGS sequence"/>
</dbReference>
<comment type="similarity">
    <text evidence="1">Belongs to the TTC36 family.</text>
</comment>
<evidence type="ECO:0000256" key="1">
    <source>
        <dbReference type="ARBA" id="ARBA00006995"/>
    </source>
</evidence>
<dbReference type="OrthoDB" id="539634at2759"/>
<dbReference type="GO" id="GO:0006570">
    <property type="term" value="P:tyrosine metabolic process"/>
    <property type="evidence" value="ECO:0007669"/>
    <property type="project" value="TreeGrafter"/>
</dbReference>
<dbReference type="InParanoid" id="A0A2T3ARY2"/>
<evidence type="ECO:0000313" key="2">
    <source>
        <dbReference type="EMBL" id="PSS09131.1"/>
    </source>
</evidence>
<reference evidence="2 3" key="1">
    <citation type="journal article" date="2018" name="New Phytol.">
        <title>Comparative genomics and transcriptomics depict ericoid mycorrhizal fungi as versatile saprotrophs and plant mutualists.</title>
        <authorList>
            <person name="Martino E."/>
            <person name="Morin E."/>
            <person name="Grelet G.A."/>
            <person name="Kuo A."/>
            <person name="Kohler A."/>
            <person name="Daghino S."/>
            <person name="Barry K.W."/>
            <person name="Cichocki N."/>
            <person name="Clum A."/>
            <person name="Dockter R.B."/>
            <person name="Hainaut M."/>
            <person name="Kuo R.C."/>
            <person name="LaButti K."/>
            <person name="Lindahl B.D."/>
            <person name="Lindquist E.A."/>
            <person name="Lipzen A."/>
            <person name="Khouja H.R."/>
            <person name="Magnuson J."/>
            <person name="Murat C."/>
            <person name="Ohm R.A."/>
            <person name="Singer S.W."/>
            <person name="Spatafora J.W."/>
            <person name="Wang M."/>
            <person name="Veneault-Fourrey C."/>
            <person name="Henrissat B."/>
            <person name="Grigoriev I.V."/>
            <person name="Martin F.M."/>
            <person name="Perotto S."/>
        </authorList>
    </citation>
    <scope>NUCLEOTIDE SEQUENCE [LARGE SCALE GENOMIC DNA]</scope>
    <source>
        <strain evidence="2 3">ATCC 22711</strain>
    </source>
</reference>
<proteinExistence type="inferred from homology"/>
<dbReference type="InterPro" id="IPR038906">
    <property type="entry name" value="TTC36"/>
</dbReference>
<accession>A0A2T3ARY2</accession>